<evidence type="ECO:0000313" key="3">
    <source>
        <dbReference type="EMBL" id="MCT8970377.1"/>
    </source>
</evidence>
<dbReference type="PRINTS" id="PR00412">
    <property type="entry name" value="EPOXHYDRLASE"/>
</dbReference>
<accession>A0AAW5QTX4</accession>
<feature type="domain" description="AB hydrolase-1" evidence="2">
    <location>
        <begin position="33"/>
        <end position="158"/>
    </location>
</feature>
<evidence type="ECO:0000313" key="4">
    <source>
        <dbReference type="Proteomes" id="UP001320898"/>
    </source>
</evidence>
<dbReference type="PANTHER" id="PTHR43329">
    <property type="entry name" value="EPOXIDE HYDROLASE"/>
    <property type="match status" value="1"/>
</dbReference>
<dbReference type="Proteomes" id="UP001320898">
    <property type="component" value="Unassembled WGS sequence"/>
</dbReference>
<dbReference type="RefSeq" id="WP_261613945.1">
    <property type="nucleotide sequence ID" value="NZ_JALIDZ010000001.1"/>
</dbReference>
<proteinExistence type="predicted"/>
<dbReference type="SUPFAM" id="SSF53474">
    <property type="entry name" value="alpha/beta-Hydrolases"/>
    <property type="match status" value="1"/>
</dbReference>
<dbReference type="Gene3D" id="3.40.50.1820">
    <property type="entry name" value="alpha/beta hydrolase"/>
    <property type="match status" value="1"/>
</dbReference>
<dbReference type="PRINTS" id="PR00111">
    <property type="entry name" value="ABHYDROLASE"/>
</dbReference>
<keyword evidence="4" id="KW-1185">Reference proteome</keyword>
<comment type="caution">
    <text evidence="3">The sequence shown here is derived from an EMBL/GenBank/DDBJ whole genome shotgun (WGS) entry which is preliminary data.</text>
</comment>
<protein>
    <submittedName>
        <fullName evidence="3">Alpha/beta hydrolase</fullName>
    </submittedName>
</protein>
<dbReference type="Pfam" id="PF00561">
    <property type="entry name" value="Abhydrolase_1"/>
    <property type="match status" value="1"/>
</dbReference>
<dbReference type="InterPro" id="IPR029058">
    <property type="entry name" value="AB_hydrolase_fold"/>
</dbReference>
<evidence type="ECO:0000256" key="1">
    <source>
        <dbReference type="ARBA" id="ARBA00022801"/>
    </source>
</evidence>
<evidence type="ECO:0000259" key="2">
    <source>
        <dbReference type="Pfam" id="PF00561"/>
    </source>
</evidence>
<keyword evidence="1 3" id="KW-0378">Hydrolase</keyword>
<dbReference type="EMBL" id="JALIDZ010000001">
    <property type="protein sequence ID" value="MCT8970377.1"/>
    <property type="molecule type" value="Genomic_DNA"/>
</dbReference>
<reference evidence="3 4" key="1">
    <citation type="submission" date="2022-04" db="EMBL/GenBank/DDBJ databases">
        <authorList>
            <person name="Ye Y.-Q."/>
            <person name="Du Z.-J."/>
        </authorList>
    </citation>
    <scope>NUCLEOTIDE SEQUENCE [LARGE SCALE GENOMIC DNA]</scope>
    <source>
        <strain evidence="3 4">A6E488</strain>
    </source>
</reference>
<dbReference type="InterPro" id="IPR000073">
    <property type="entry name" value="AB_hydrolase_1"/>
</dbReference>
<organism evidence="3 4">
    <name type="scientific">Microbaculum marinisediminis</name>
    <dbReference type="NCBI Taxonomy" id="2931392"/>
    <lineage>
        <taxon>Bacteria</taxon>
        <taxon>Pseudomonadati</taxon>
        <taxon>Pseudomonadota</taxon>
        <taxon>Alphaproteobacteria</taxon>
        <taxon>Hyphomicrobiales</taxon>
        <taxon>Tepidamorphaceae</taxon>
        <taxon>Microbaculum</taxon>
    </lineage>
</organism>
<name>A0AAW5QTX4_9HYPH</name>
<dbReference type="AlphaFoldDB" id="A0AAW5QTX4"/>
<dbReference type="GO" id="GO:0016787">
    <property type="term" value="F:hydrolase activity"/>
    <property type="evidence" value="ECO:0007669"/>
    <property type="project" value="UniProtKB-KW"/>
</dbReference>
<sequence>MSEPLADLFPGFEARTVTGDGAEIFLRTGGDGPPLLLVHGYPQTHVMWHRVAPALAAHFTLVIPDLRGYGQSSVPATVPDHASYSKRAMASDLVAVMAALGHDRFHLAGHDRGGRVAYRLALDHPQVLDRLAVLDIVPTHAMWHEFTVAMAMKVYHWLFLAQPEPLPEMLITKAPADYLDYTIASWTKAGSLDAFDPRAMVHYRASFSQSDRIHACCEDYRSGQTYDLAADEADVAAGRTIAAPLLALWGNAGIPGETRGPLDIWRDWADDVTGIGIDSGHFVCEENPDAATQALLDFFRGGS</sequence>
<dbReference type="InterPro" id="IPR000639">
    <property type="entry name" value="Epox_hydrolase-like"/>
</dbReference>
<gene>
    <name evidence="3" type="ORF">MUB46_00745</name>
</gene>